<dbReference type="OrthoDB" id="305319at2"/>
<sequence>MNDHFFLPFFERGCAKLALNNYRSAISDFKQATHMAPPNSAANVAILNNMGMAENNLHHYSDAVKVLKKALMIIPGNHYALSNLKIAKRGLDKNK</sequence>
<organism evidence="2 3">
    <name type="scientific">Acetilactobacillus jinshanensis</name>
    <dbReference type="NCBI Taxonomy" id="1720083"/>
    <lineage>
        <taxon>Bacteria</taxon>
        <taxon>Bacillati</taxon>
        <taxon>Bacillota</taxon>
        <taxon>Bacilli</taxon>
        <taxon>Lactobacillales</taxon>
        <taxon>Lactobacillaceae</taxon>
        <taxon>Acetilactobacillus</taxon>
    </lineage>
</organism>
<evidence type="ECO:0000313" key="2">
    <source>
        <dbReference type="EMBL" id="QBP18268.1"/>
    </source>
</evidence>
<evidence type="ECO:0000256" key="1">
    <source>
        <dbReference type="PROSITE-ProRule" id="PRU00339"/>
    </source>
</evidence>
<gene>
    <name evidence="2" type="ORF">ELX58_03760</name>
</gene>
<dbReference type="PROSITE" id="PS50005">
    <property type="entry name" value="TPR"/>
    <property type="match status" value="1"/>
</dbReference>
<dbReference type="RefSeq" id="WP_133441827.1">
    <property type="nucleotide sequence ID" value="NZ_CP034726.1"/>
</dbReference>
<feature type="repeat" description="TPR" evidence="1">
    <location>
        <begin position="44"/>
        <end position="77"/>
    </location>
</feature>
<keyword evidence="3" id="KW-1185">Reference proteome</keyword>
<dbReference type="SUPFAM" id="SSF48452">
    <property type="entry name" value="TPR-like"/>
    <property type="match status" value="1"/>
</dbReference>
<dbReference type="InterPro" id="IPR019734">
    <property type="entry name" value="TPR_rpt"/>
</dbReference>
<dbReference type="AlphaFoldDB" id="A0A4P6ZKT6"/>
<dbReference type="Pfam" id="PF13181">
    <property type="entry name" value="TPR_8"/>
    <property type="match status" value="2"/>
</dbReference>
<name>A0A4P6ZKT6_9LACO</name>
<dbReference type="SMART" id="SM00028">
    <property type="entry name" value="TPR"/>
    <property type="match status" value="2"/>
</dbReference>
<proteinExistence type="predicted"/>
<dbReference type="Gene3D" id="1.25.40.10">
    <property type="entry name" value="Tetratricopeptide repeat domain"/>
    <property type="match status" value="1"/>
</dbReference>
<dbReference type="Proteomes" id="UP000294321">
    <property type="component" value="Chromosome"/>
</dbReference>
<protein>
    <submittedName>
        <fullName evidence="2">Uncharacterized protein</fullName>
    </submittedName>
</protein>
<dbReference type="InterPro" id="IPR011990">
    <property type="entry name" value="TPR-like_helical_dom_sf"/>
</dbReference>
<dbReference type="KEGG" id="lji:ELX58_03760"/>
<dbReference type="EMBL" id="CP034726">
    <property type="protein sequence ID" value="QBP18268.1"/>
    <property type="molecule type" value="Genomic_DNA"/>
</dbReference>
<accession>A0A4P6ZKT6</accession>
<reference evidence="3" key="1">
    <citation type="submission" date="2018-12" db="EMBL/GenBank/DDBJ databases">
        <title>A new species of lactobacillus.</title>
        <authorList>
            <person name="Jian Y."/>
            <person name="Xin L."/>
            <person name="Hong Z.J."/>
            <person name="Ming L.Z."/>
            <person name="Hong X.Z."/>
        </authorList>
    </citation>
    <scope>NUCLEOTIDE SEQUENCE [LARGE SCALE GENOMIC DNA]</scope>
    <source>
        <strain evidence="3">HSLZ-75</strain>
    </source>
</reference>
<evidence type="ECO:0000313" key="3">
    <source>
        <dbReference type="Proteomes" id="UP000294321"/>
    </source>
</evidence>
<keyword evidence="1" id="KW-0802">TPR repeat</keyword>